<keyword evidence="3" id="KW-1185">Reference proteome</keyword>
<dbReference type="EMBL" id="JAMQKB010000028">
    <property type="protein sequence ID" value="MDC3426048.1"/>
    <property type="molecule type" value="Genomic_DNA"/>
</dbReference>
<keyword evidence="1" id="KW-0472">Membrane</keyword>
<comment type="caution">
    <text evidence="2">The sequence shown here is derived from an EMBL/GenBank/DDBJ whole genome shotgun (WGS) entry which is preliminary data.</text>
</comment>
<feature type="transmembrane region" description="Helical" evidence="1">
    <location>
        <begin position="7"/>
        <end position="25"/>
    </location>
</feature>
<organism evidence="2 3">
    <name type="scientific">Terrihalobacillus insolitus</name>
    <dbReference type="NCBI Taxonomy" id="2950438"/>
    <lineage>
        <taxon>Bacteria</taxon>
        <taxon>Bacillati</taxon>
        <taxon>Bacillota</taxon>
        <taxon>Bacilli</taxon>
        <taxon>Bacillales</taxon>
        <taxon>Bacillaceae</taxon>
        <taxon>Terrihalobacillus</taxon>
    </lineage>
</organism>
<keyword evidence="1" id="KW-1133">Transmembrane helix</keyword>
<protein>
    <submittedName>
        <fullName evidence="2">Uncharacterized protein</fullName>
    </submittedName>
</protein>
<sequence>MVKRLKTLLSGIAGVFVGTMVVNIIRDGKLDWDTIGYLFTITFIIVLIRLGLNLYKKQE</sequence>
<gene>
    <name evidence="2" type="ORF">NC797_16225</name>
</gene>
<reference evidence="2" key="1">
    <citation type="submission" date="2022-06" db="EMBL/GenBank/DDBJ databases">
        <title>Aquibacillus sp. a new bacterium isolated from soil saline samples.</title>
        <authorList>
            <person name="Galisteo C."/>
            <person name="De La Haba R."/>
            <person name="Sanchez-Porro C."/>
            <person name="Ventosa A."/>
        </authorList>
    </citation>
    <scope>NUCLEOTIDE SEQUENCE</scope>
    <source>
        <strain evidence="2">3ASR75-11</strain>
    </source>
</reference>
<dbReference type="AlphaFoldDB" id="A0A9X3WWY0"/>
<feature type="transmembrane region" description="Helical" evidence="1">
    <location>
        <begin position="37"/>
        <end position="55"/>
    </location>
</feature>
<proteinExistence type="predicted"/>
<name>A0A9X3WWY0_9BACI</name>
<dbReference type="Proteomes" id="UP001145050">
    <property type="component" value="Unassembled WGS sequence"/>
</dbReference>
<dbReference type="RefSeq" id="WP_272437867.1">
    <property type="nucleotide sequence ID" value="NZ_JAMQKB010000028.1"/>
</dbReference>
<accession>A0A9X3WWY0</accession>
<evidence type="ECO:0000313" key="2">
    <source>
        <dbReference type="EMBL" id="MDC3426048.1"/>
    </source>
</evidence>
<evidence type="ECO:0000256" key="1">
    <source>
        <dbReference type="SAM" id="Phobius"/>
    </source>
</evidence>
<evidence type="ECO:0000313" key="3">
    <source>
        <dbReference type="Proteomes" id="UP001145050"/>
    </source>
</evidence>
<keyword evidence="1" id="KW-0812">Transmembrane</keyword>